<gene>
    <name evidence="1" type="ORF">AB6A68_06785</name>
</gene>
<evidence type="ECO:0008006" key="3">
    <source>
        <dbReference type="Google" id="ProtNLM"/>
    </source>
</evidence>
<name>A0ABV3Y1V3_9ACTN</name>
<dbReference type="RefSeq" id="WP_298383549.1">
    <property type="nucleotide sequence ID" value="NZ_JBFSHR010000019.1"/>
</dbReference>
<sequence>MPSRLTLAAGVLGVASLAFVGVGGYAAFTSNVNLGTSATAGTFILNAAAVGTGQACATGNTQSDCLFFDAGNYSTNQGSLSLPNNNTNITPGGNNASVQWTVPNMAPGDEYWSVVSLTDVGTLQGKVYQVTYNPPSNPTPAQAQLLADMTVTVQERTGTTTNSSGQSIALWTNLPRVNGANVSSSQVGAGNYPANGGYAFSTAVSGGNVPFLQPKGTSSDEQNAQFRVIYTLSDSAGNGVEGQTVAPTLDFVGTSLP</sequence>
<protein>
    <recommendedName>
        <fullName evidence="3">Ribosomally synthesized peptide with SipW-like signal peptide</fullName>
    </recommendedName>
</protein>
<evidence type="ECO:0000313" key="2">
    <source>
        <dbReference type="Proteomes" id="UP001560267"/>
    </source>
</evidence>
<proteinExistence type="predicted"/>
<accession>A0ABV3Y1V3</accession>
<organism evidence="1 2">
    <name type="scientific">Ferrimicrobium acidiphilum</name>
    <dbReference type="NCBI Taxonomy" id="121039"/>
    <lineage>
        <taxon>Bacteria</taxon>
        <taxon>Bacillati</taxon>
        <taxon>Actinomycetota</taxon>
        <taxon>Acidimicrobiia</taxon>
        <taxon>Acidimicrobiales</taxon>
        <taxon>Acidimicrobiaceae</taxon>
        <taxon>Ferrimicrobium</taxon>
    </lineage>
</organism>
<dbReference type="Proteomes" id="UP001560267">
    <property type="component" value="Unassembled WGS sequence"/>
</dbReference>
<dbReference type="EMBL" id="JBFSHR010000019">
    <property type="protein sequence ID" value="MEX6429544.1"/>
    <property type="molecule type" value="Genomic_DNA"/>
</dbReference>
<evidence type="ECO:0000313" key="1">
    <source>
        <dbReference type="EMBL" id="MEX6429544.1"/>
    </source>
</evidence>
<keyword evidence="2" id="KW-1185">Reference proteome</keyword>
<comment type="caution">
    <text evidence="1">The sequence shown here is derived from an EMBL/GenBank/DDBJ whole genome shotgun (WGS) entry which is preliminary data.</text>
</comment>
<reference evidence="1 2" key="1">
    <citation type="submission" date="2024-07" db="EMBL/GenBank/DDBJ databases">
        <title>Draft Genome Sequence of Ferrimicrobium acidiphilum Strain YE2023, Isolated from a Pulp of Bioleach Reactor.</title>
        <authorList>
            <person name="Elkina Y.A."/>
            <person name="Bulaeva A.G."/>
            <person name="Beletsky A.V."/>
            <person name="Mardanov A.V."/>
        </authorList>
    </citation>
    <scope>NUCLEOTIDE SEQUENCE [LARGE SCALE GENOMIC DNA]</scope>
    <source>
        <strain evidence="1 2">YE2023</strain>
    </source>
</reference>